<reference evidence="2" key="1">
    <citation type="submission" date="2010-07" db="EMBL/GenBank/DDBJ databases">
        <authorList>
            <consortium name="CONSOLIDER consortium CSD2007-00005"/>
            <person name="Guazzaroni M.-E."/>
            <person name="Richter M."/>
            <person name="Garcia-Salamanca A."/>
            <person name="Yarza P."/>
            <person name="Ferrer M."/>
        </authorList>
    </citation>
    <scope>NUCLEOTIDE SEQUENCE</scope>
</reference>
<proteinExistence type="predicted"/>
<gene>
    <name evidence="2" type="ORF">LDC_0190</name>
</gene>
<dbReference type="Pfam" id="PF14213">
    <property type="entry name" value="DUF4325"/>
    <property type="match status" value="1"/>
</dbReference>
<name>D9PFB1_9ZZZZ</name>
<sequence length="92" mass="10081">MNTIPMRQFGSTLTDRADGKKAFQEILRRTVFPVSLDFSGVVSLGSSFGDEVILAIAERQGNTITVLHANKVIQNAIRRSVEDSLVTVSFPD</sequence>
<reference evidence="2" key="2">
    <citation type="journal article" date="2011" name="Microb. Ecol.">
        <title>Taxonomic and Functional Metagenomic Profiling of the Microbial Community in the Anoxic Sediment of a Sub-saline Shallow Lake (Laguna de Carrizo, Central Spain).</title>
        <authorList>
            <person name="Ferrer M."/>
            <person name="Guazzaroni M.E."/>
            <person name="Richter M."/>
            <person name="Garcia-Salamanca A."/>
            <person name="Yarza P."/>
            <person name="Suarez-Suarez A."/>
            <person name="Solano J."/>
            <person name="Alcaide M."/>
            <person name="van Dillewijn P."/>
            <person name="Molina-Henares M.A."/>
            <person name="Lopez-Cortes N."/>
            <person name="Al-Ramahi Y."/>
            <person name="Guerrero C."/>
            <person name="Acosta A."/>
            <person name="de Eugenio L.I."/>
            <person name="Martinez V."/>
            <person name="Marques S."/>
            <person name="Rojo F."/>
            <person name="Santero E."/>
            <person name="Genilloud O."/>
            <person name="Perez-Perez J."/>
            <person name="Rossello-Mora R."/>
            <person name="Ramos J.L."/>
        </authorList>
    </citation>
    <scope>NUCLEOTIDE SEQUENCE</scope>
</reference>
<dbReference type="AlphaFoldDB" id="D9PFB1"/>
<protein>
    <recommendedName>
        <fullName evidence="1">DUF4325 domain-containing protein</fullName>
    </recommendedName>
</protein>
<comment type="caution">
    <text evidence="2">The sequence shown here is derived from an EMBL/GenBank/DDBJ whole genome shotgun (WGS) entry which is preliminary data.</text>
</comment>
<dbReference type="InterPro" id="IPR025474">
    <property type="entry name" value="DUF4325"/>
</dbReference>
<accession>D9PFB1</accession>
<feature type="domain" description="DUF4325" evidence="1">
    <location>
        <begin position="18"/>
        <end position="71"/>
    </location>
</feature>
<organism evidence="2">
    <name type="scientific">sediment metagenome</name>
    <dbReference type="NCBI Taxonomy" id="749907"/>
    <lineage>
        <taxon>unclassified sequences</taxon>
        <taxon>metagenomes</taxon>
        <taxon>ecological metagenomes</taxon>
    </lineage>
</organism>
<evidence type="ECO:0000313" key="2">
    <source>
        <dbReference type="EMBL" id="EFK97755.1"/>
    </source>
</evidence>
<evidence type="ECO:0000259" key="1">
    <source>
        <dbReference type="Pfam" id="PF14213"/>
    </source>
</evidence>
<dbReference type="EMBL" id="ADZX01000039">
    <property type="protein sequence ID" value="EFK97755.1"/>
    <property type="molecule type" value="Genomic_DNA"/>
</dbReference>